<reference evidence="2 3" key="2">
    <citation type="submission" date="2018-11" db="EMBL/GenBank/DDBJ databases">
        <authorList>
            <consortium name="Pathogen Informatics"/>
        </authorList>
    </citation>
    <scope>NUCLEOTIDE SEQUENCE [LARGE SCALE GENOMIC DNA]</scope>
    <source>
        <strain evidence="2 3">Egypt</strain>
    </source>
</reference>
<dbReference type="AlphaFoldDB" id="A0A183BB69"/>
<gene>
    <name evidence="2" type="ORF">ECPE_LOCUS16454</name>
</gene>
<sequence>MSGVQKADAIHIGLSPTSVSNRDRNSLHRLVVRRHSLPTVKVGAGCIGSGDSRSAVESPDSGTVRSSLSSFTSTSSAHPDQGDQSDAFCGPRISYYVNENKSRLPCGIDRIRPHLQNVDNVPLQVSLFTDCSTASIQEMIRIRQEYGETVCVVGSTYSVDSLRLMHCADVAVAIRPELPKPCEAFIPNGNEEYHTGSKNQINQVRTSCSKSAQHSNPHSDQFITERVPLIPPPCTSQTQTVSDLVNALELTARLVCSLSPGILNLNKSGFCVHESIHEVRHRCFSTPV</sequence>
<protein>
    <submittedName>
        <fullName evidence="4">ANF_receptor domain-containing protein</fullName>
    </submittedName>
</protein>
<dbReference type="PANTHER" id="PTHR13219">
    <property type="entry name" value="TRANSMEMBRANE PROTEIN 94"/>
    <property type="match status" value="1"/>
</dbReference>
<dbReference type="InterPro" id="IPR039720">
    <property type="entry name" value="TMEM94"/>
</dbReference>
<evidence type="ECO:0000313" key="4">
    <source>
        <dbReference type="WBParaSite" id="ECPE_0001649701-mRNA-1"/>
    </source>
</evidence>
<dbReference type="PANTHER" id="PTHR13219:SF6">
    <property type="entry name" value="TRANSMEMBRANE PROTEIN 94"/>
    <property type="match status" value="1"/>
</dbReference>
<feature type="compositionally biased region" description="Low complexity" evidence="1">
    <location>
        <begin position="61"/>
        <end position="76"/>
    </location>
</feature>
<dbReference type="WBParaSite" id="ECPE_0001649701-mRNA-1">
    <property type="protein sequence ID" value="ECPE_0001649701-mRNA-1"/>
    <property type="gene ID" value="ECPE_0001649701"/>
</dbReference>
<keyword evidence="3" id="KW-1185">Reference proteome</keyword>
<dbReference type="OrthoDB" id="5568754at2759"/>
<proteinExistence type="predicted"/>
<evidence type="ECO:0000256" key="1">
    <source>
        <dbReference type="SAM" id="MobiDB-lite"/>
    </source>
</evidence>
<organism evidence="4">
    <name type="scientific">Echinostoma caproni</name>
    <dbReference type="NCBI Taxonomy" id="27848"/>
    <lineage>
        <taxon>Eukaryota</taxon>
        <taxon>Metazoa</taxon>
        <taxon>Spiralia</taxon>
        <taxon>Lophotrochozoa</taxon>
        <taxon>Platyhelminthes</taxon>
        <taxon>Trematoda</taxon>
        <taxon>Digenea</taxon>
        <taxon>Plagiorchiida</taxon>
        <taxon>Echinostomata</taxon>
        <taxon>Echinostomatoidea</taxon>
        <taxon>Echinostomatidae</taxon>
        <taxon>Echinostoma</taxon>
    </lineage>
</organism>
<accession>A0A183BB69</accession>
<evidence type="ECO:0000313" key="3">
    <source>
        <dbReference type="Proteomes" id="UP000272942"/>
    </source>
</evidence>
<reference evidence="4" key="1">
    <citation type="submission" date="2016-06" db="UniProtKB">
        <authorList>
            <consortium name="WormBaseParasite"/>
        </authorList>
    </citation>
    <scope>IDENTIFICATION</scope>
</reference>
<name>A0A183BB69_9TREM</name>
<evidence type="ECO:0000313" key="2">
    <source>
        <dbReference type="EMBL" id="VDP93726.1"/>
    </source>
</evidence>
<feature type="region of interest" description="Disordered" evidence="1">
    <location>
        <begin position="51"/>
        <end position="86"/>
    </location>
</feature>
<dbReference type="Proteomes" id="UP000272942">
    <property type="component" value="Unassembled WGS sequence"/>
</dbReference>
<dbReference type="EMBL" id="UZAN01064417">
    <property type="protein sequence ID" value="VDP93726.1"/>
    <property type="molecule type" value="Genomic_DNA"/>
</dbReference>